<gene>
    <name evidence="11" type="ORF">U1T56_01510</name>
</gene>
<evidence type="ECO:0000259" key="9">
    <source>
        <dbReference type="PROSITE" id="PS50112"/>
    </source>
</evidence>
<dbReference type="PANTHER" id="PTHR43047:SF64">
    <property type="entry name" value="HISTIDINE KINASE CONTAINING CHEY-HOMOLOGOUS RECEIVER DOMAIN AND PAS DOMAIN-RELATED"/>
    <property type="match status" value="1"/>
</dbReference>
<evidence type="ECO:0000256" key="4">
    <source>
        <dbReference type="ARBA" id="ARBA00022679"/>
    </source>
</evidence>
<dbReference type="SMART" id="SM00387">
    <property type="entry name" value="HATPase_c"/>
    <property type="match status" value="1"/>
</dbReference>
<dbReference type="InterPro" id="IPR003661">
    <property type="entry name" value="HisK_dim/P_dom"/>
</dbReference>
<dbReference type="InterPro" id="IPR000014">
    <property type="entry name" value="PAS"/>
</dbReference>
<comment type="caution">
    <text evidence="11">The sequence shown here is derived from an EMBL/GenBank/DDBJ whole genome shotgun (WGS) entry which is preliminary data.</text>
</comment>
<dbReference type="InterPro" id="IPR001789">
    <property type="entry name" value="Sig_transdc_resp-reg_receiver"/>
</dbReference>
<dbReference type="PRINTS" id="PR00344">
    <property type="entry name" value="BCTRLSENSOR"/>
</dbReference>
<evidence type="ECO:0000313" key="12">
    <source>
        <dbReference type="Proteomes" id="UP001375743"/>
    </source>
</evidence>
<dbReference type="Gene3D" id="3.30.450.40">
    <property type="match status" value="1"/>
</dbReference>
<dbReference type="Pfam" id="PF12860">
    <property type="entry name" value="PAS_7"/>
    <property type="match status" value="1"/>
</dbReference>
<dbReference type="InterPro" id="IPR003018">
    <property type="entry name" value="GAF"/>
</dbReference>
<feature type="domain" description="PAC" evidence="10">
    <location>
        <begin position="489"/>
        <end position="548"/>
    </location>
</feature>
<evidence type="ECO:0000256" key="1">
    <source>
        <dbReference type="ARBA" id="ARBA00000085"/>
    </source>
</evidence>
<dbReference type="PANTHER" id="PTHR43047">
    <property type="entry name" value="TWO-COMPONENT HISTIDINE PROTEIN KINASE"/>
    <property type="match status" value="1"/>
</dbReference>
<dbReference type="SUPFAM" id="SSF52172">
    <property type="entry name" value="CheY-like"/>
    <property type="match status" value="1"/>
</dbReference>
<dbReference type="Gene3D" id="3.30.565.10">
    <property type="entry name" value="Histidine kinase-like ATPase, C-terminal domain"/>
    <property type="match status" value="1"/>
</dbReference>
<dbReference type="SMART" id="SM00065">
    <property type="entry name" value="GAF"/>
    <property type="match status" value="1"/>
</dbReference>
<feature type="domain" description="PAS" evidence="9">
    <location>
        <begin position="293"/>
        <end position="344"/>
    </location>
</feature>
<dbReference type="Pfam" id="PF00512">
    <property type="entry name" value="HisKA"/>
    <property type="match status" value="1"/>
</dbReference>
<dbReference type="InterPro" id="IPR001610">
    <property type="entry name" value="PAC"/>
</dbReference>
<dbReference type="InterPro" id="IPR029016">
    <property type="entry name" value="GAF-like_dom_sf"/>
</dbReference>
<dbReference type="InterPro" id="IPR013656">
    <property type="entry name" value="PAS_4"/>
</dbReference>
<dbReference type="CDD" id="cd00082">
    <property type="entry name" value="HisKA"/>
    <property type="match status" value="1"/>
</dbReference>
<comment type="catalytic activity">
    <reaction evidence="1">
        <text>ATP + protein L-histidine = ADP + protein N-phospho-L-histidine.</text>
        <dbReference type="EC" id="2.7.13.3"/>
    </reaction>
</comment>
<feature type="domain" description="Response regulatory" evidence="8">
    <location>
        <begin position="801"/>
        <end position="918"/>
    </location>
</feature>
<keyword evidence="12" id="KW-1185">Reference proteome</keyword>
<dbReference type="InterPro" id="IPR000700">
    <property type="entry name" value="PAS-assoc_C"/>
</dbReference>
<dbReference type="Gene3D" id="3.30.450.20">
    <property type="entry name" value="PAS domain"/>
    <property type="match status" value="3"/>
</dbReference>
<dbReference type="PROSITE" id="PS50113">
    <property type="entry name" value="PAC"/>
    <property type="match status" value="2"/>
</dbReference>
<dbReference type="Proteomes" id="UP001375743">
    <property type="component" value="Unassembled WGS sequence"/>
</dbReference>
<name>A0ABU8XP59_9PROT</name>
<evidence type="ECO:0000259" key="8">
    <source>
        <dbReference type="PROSITE" id="PS50110"/>
    </source>
</evidence>
<evidence type="ECO:0000256" key="3">
    <source>
        <dbReference type="ARBA" id="ARBA00022553"/>
    </source>
</evidence>
<reference evidence="11 12" key="1">
    <citation type="submission" date="2024-01" db="EMBL/GenBank/DDBJ databases">
        <title>Multi-omics insights into the function and evolution of sodium benzoate biodegradation pathways in Benzoatithermus flavus gen. nov., sp. nov. from hot spring.</title>
        <authorList>
            <person name="Hu C.-J."/>
            <person name="Li W.-J."/>
        </authorList>
    </citation>
    <scope>NUCLEOTIDE SEQUENCE [LARGE SCALE GENOMIC DNA]</scope>
    <source>
        <strain evidence="11 12">SYSU G07066</strain>
    </source>
</reference>
<dbReference type="CDD" id="cd17546">
    <property type="entry name" value="REC_hyHK_CKI1_RcsC-like"/>
    <property type="match status" value="1"/>
</dbReference>
<dbReference type="Gene3D" id="1.10.287.130">
    <property type="match status" value="1"/>
</dbReference>
<dbReference type="PROSITE" id="PS50110">
    <property type="entry name" value="RESPONSE_REGULATORY"/>
    <property type="match status" value="1"/>
</dbReference>
<dbReference type="SUPFAM" id="SSF55785">
    <property type="entry name" value="PYP-like sensor domain (PAS domain)"/>
    <property type="match status" value="3"/>
</dbReference>
<dbReference type="NCBIfam" id="TIGR00229">
    <property type="entry name" value="sensory_box"/>
    <property type="match status" value="3"/>
</dbReference>
<dbReference type="SUPFAM" id="SSF55781">
    <property type="entry name" value="GAF domain-like"/>
    <property type="match status" value="1"/>
</dbReference>
<evidence type="ECO:0000259" key="10">
    <source>
        <dbReference type="PROSITE" id="PS50113"/>
    </source>
</evidence>
<keyword evidence="3 6" id="KW-0597">Phosphoprotein</keyword>
<dbReference type="SMART" id="SM00091">
    <property type="entry name" value="PAS"/>
    <property type="match status" value="3"/>
</dbReference>
<dbReference type="PROSITE" id="PS50109">
    <property type="entry name" value="HIS_KIN"/>
    <property type="match status" value="1"/>
</dbReference>
<dbReference type="SMART" id="SM00448">
    <property type="entry name" value="REC"/>
    <property type="match status" value="1"/>
</dbReference>
<dbReference type="CDD" id="cd00130">
    <property type="entry name" value="PAS"/>
    <property type="match status" value="2"/>
</dbReference>
<organism evidence="11 12">
    <name type="scientific">Benzoatithermus flavus</name>
    <dbReference type="NCBI Taxonomy" id="3108223"/>
    <lineage>
        <taxon>Bacteria</taxon>
        <taxon>Pseudomonadati</taxon>
        <taxon>Pseudomonadota</taxon>
        <taxon>Alphaproteobacteria</taxon>
        <taxon>Geminicoccales</taxon>
        <taxon>Geminicoccaceae</taxon>
        <taxon>Benzoatithermus</taxon>
    </lineage>
</organism>
<dbReference type="InterPro" id="IPR004358">
    <property type="entry name" value="Sig_transdc_His_kin-like_C"/>
</dbReference>
<dbReference type="InterPro" id="IPR035965">
    <property type="entry name" value="PAS-like_dom_sf"/>
</dbReference>
<dbReference type="InterPro" id="IPR005467">
    <property type="entry name" value="His_kinase_dom"/>
</dbReference>
<feature type="modified residue" description="4-aspartylphosphate" evidence="6">
    <location>
        <position position="850"/>
    </location>
</feature>
<dbReference type="SUPFAM" id="SSF55874">
    <property type="entry name" value="ATPase domain of HSP90 chaperone/DNA topoisomerase II/histidine kinase"/>
    <property type="match status" value="1"/>
</dbReference>
<sequence length="948" mass="103130">MMPPPLPPDESARLEALHRLDILDTAPEPVFDRIARLAASLFAAPIAFVSLVDAERQWFKARCGIDTTETPREHAFCAHAILASAALVVEDAHEDPRFADSPLVTDTPRIRFYAGAPIVTSDGFRLGAVCAIDTVPRSPTAEQIRGLEDLAAIVATQLELRRTAQEHTIYRAMVEAMPDQVYAKDPDSRFIAANLATAAFMGVASAKDLVGRSDTDFHPPELAEAYRRHEQAVLARGEAIVVEEIVRRRDGSTRWLCSLKAPIRDERGRIVGLVGHNRDITAEKRLREELAATRQHLQDALENMADGLVLYDQDERIVLWNRKVEELFPRSLEERVAGRPIHELARAMALRGEYKGIGALDAECWFAEQYAGFLSPEGSAFETASGIWLQGIARRTSSGGLVVVYRDITRLKHAEAAAQANAARLGAILDTVLDGIVTIDEQGTIEAVNPAAERLFGYAAEEMIGRSITMLMPETHRLAHGDRIARYLVTGERRAIRIGCEGEGRRKDGAVFPVELTVGETRLHGRRLLTGVVRDVTERKERERELAAARVAAEAAAEAKARFLAQMSHEIRTPMTAVLGFAELLRASVLDPEQKAQVEIILKTGRDLLAILNDVLDFSKLEAGKLEIAHESFRLDRLLQELVSVASVLLADKPVGFELLADPSLPSAVTGDPIRLKQVLTNLLGNAAKFTEKGWIRLQAMPASDRVVRFAVTDTGPGIAPEQRGKLFESFSQLDTTRGRHGGTGLGLAISKQLVERMGGRIGAESASGQGSTFWFELPLSPAAEAPSPSPPAEVGMRPLSVLVADDVFTNRELLKALLQRDGHRVRLVVNGAEAVTAVRDEVPDLVLMDVSMPEMDGLEATRRIRSLGGAAESVPIVAITAHAFAADVEACRNAGMNDHLAKPIDPQKLREVLARIGPRSAGASRDAVPPELTDVTVARQHAAGGTG</sequence>
<dbReference type="SMART" id="SM00086">
    <property type="entry name" value="PAC"/>
    <property type="match status" value="2"/>
</dbReference>
<dbReference type="CDD" id="cd16922">
    <property type="entry name" value="HATPase_EvgS-ArcB-TorS-like"/>
    <property type="match status" value="1"/>
</dbReference>
<dbReference type="RefSeq" id="WP_418157655.1">
    <property type="nucleotide sequence ID" value="NZ_JBBLZC010000001.1"/>
</dbReference>
<accession>A0ABU8XP59</accession>
<dbReference type="InterPro" id="IPR011006">
    <property type="entry name" value="CheY-like_superfamily"/>
</dbReference>
<dbReference type="Pfam" id="PF01590">
    <property type="entry name" value="GAF"/>
    <property type="match status" value="1"/>
</dbReference>
<dbReference type="SUPFAM" id="SSF47384">
    <property type="entry name" value="Homodimeric domain of signal transducing histidine kinase"/>
    <property type="match status" value="1"/>
</dbReference>
<evidence type="ECO:0000256" key="6">
    <source>
        <dbReference type="PROSITE-ProRule" id="PRU00169"/>
    </source>
</evidence>
<dbReference type="InterPro" id="IPR013767">
    <property type="entry name" value="PAS_fold"/>
</dbReference>
<dbReference type="InterPro" id="IPR003594">
    <property type="entry name" value="HATPase_dom"/>
</dbReference>
<dbReference type="PROSITE" id="PS50112">
    <property type="entry name" value="PAS"/>
    <property type="match status" value="2"/>
</dbReference>
<dbReference type="SMART" id="SM00388">
    <property type="entry name" value="HisKA"/>
    <property type="match status" value="1"/>
</dbReference>
<dbReference type="EC" id="2.7.13.3" evidence="2"/>
<evidence type="ECO:0000259" key="7">
    <source>
        <dbReference type="PROSITE" id="PS50109"/>
    </source>
</evidence>
<feature type="domain" description="Histidine kinase" evidence="7">
    <location>
        <begin position="566"/>
        <end position="782"/>
    </location>
</feature>
<keyword evidence="4" id="KW-0808">Transferase</keyword>
<evidence type="ECO:0000256" key="5">
    <source>
        <dbReference type="ARBA" id="ARBA00022777"/>
    </source>
</evidence>
<dbReference type="Pfam" id="PF00072">
    <property type="entry name" value="Response_reg"/>
    <property type="match status" value="1"/>
</dbReference>
<feature type="domain" description="PAS" evidence="9">
    <location>
        <begin position="421"/>
        <end position="474"/>
    </location>
</feature>
<keyword evidence="5" id="KW-0418">Kinase</keyword>
<proteinExistence type="predicted"/>
<dbReference type="EMBL" id="JBBLZC010000001">
    <property type="protein sequence ID" value="MEK0081812.1"/>
    <property type="molecule type" value="Genomic_DNA"/>
</dbReference>
<dbReference type="Pfam" id="PF08448">
    <property type="entry name" value="PAS_4"/>
    <property type="match status" value="1"/>
</dbReference>
<protein>
    <recommendedName>
        <fullName evidence="2">histidine kinase</fullName>
        <ecNumber evidence="2">2.7.13.3</ecNumber>
    </recommendedName>
</protein>
<evidence type="ECO:0000256" key="2">
    <source>
        <dbReference type="ARBA" id="ARBA00012438"/>
    </source>
</evidence>
<dbReference type="Pfam" id="PF02518">
    <property type="entry name" value="HATPase_c"/>
    <property type="match status" value="1"/>
</dbReference>
<dbReference type="InterPro" id="IPR036890">
    <property type="entry name" value="HATPase_C_sf"/>
</dbReference>
<dbReference type="InterPro" id="IPR036097">
    <property type="entry name" value="HisK_dim/P_sf"/>
</dbReference>
<dbReference type="Pfam" id="PF00989">
    <property type="entry name" value="PAS"/>
    <property type="match status" value="1"/>
</dbReference>
<dbReference type="Gene3D" id="3.40.50.2300">
    <property type="match status" value="1"/>
</dbReference>
<feature type="domain" description="PAC" evidence="10">
    <location>
        <begin position="240"/>
        <end position="292"/>
    </location>
</feature>
<evidence type="ECO:0000313" key="11">
    <source>
        <dbReference type="EMBL" id="MEK0081812.1"/>
    </source>
</evidence>